<keyword evidence="3" id="KW-1185">Reference proteome</keyword>
<name>A0AAD9P0R3_RIDPI</name>
<dbReference type="EMBL" id="JAODUO010000215">
    <property type="protein sequence ID" value="KAK2186031.1"/>
    <property type="molecule type" value="Genomic_DNA"/>
</dbReference>
<reference evidence="2" key="1">
    <citation type="journal article" date="2023" name="Mol. Biol. Evol.">
        <title>Third-Generation Sequencing Reveals the Adaptive Role of the Epigenome in Three Deep-Sea Polychaetes.</title>
        <authorList>
            <person name="Perez M."/>
            <person name="Aroh O."/>
            <person name="Sun Y."/>
            <person name="Lan Y."/>
            <person name="Juniper S.K."/>
            <person name="Young C.R."/>
            <person name="Angers B."/>
            <person name="Qian P.Y."/>
        </authorList>
    </citation>
    <scope>NUCLEOTIDE SEQUENCE</scope>
    <source>
        <strain evidence="2">R07B-5</strain>
    </source>
</reference>
<evidence type="ECO:0000256" key="1">
    <source>
        <dbReference type="SAM" id="Phobius"/>
    </source>
</evidence>
<proteinExistence type="predicted"/>
<keyword evidence="1" id="KW-0812">Transmembrane</keyword>
<dbReference type="AlphaFoldDB" id="A0AAD9P0R3"/>
<sequence>MFTLFNKMSKNRVDWRTSYNLHENSRRIHDKANPELCSRFWFVIYICTAVLLLSWDSCTQYYSVPAHVYCNYFLIHVCITSQSRHPISLTNLINIITNVTESLS</sequence>
<organism evidence="2 3">
    <name type="scientific">Ridgeia piscesae</name>
    <name type="common">Tubeworm</name>
    <dbReference type="NCBI Taxonomy" id="27915"/>
    <lineage>
        <taxon>Eukaryota</taxon>
        <taxon>Metazoa</taxon>
        <taxon>Spiralia</taxon>
        <taxon>Lophotrochozoa</taxon>
        <taxon>Annelida</taxon>
        <taxon>Polychaeta</taxon>
        <taxon>Sedentaria</taxon>
        <taxon>Canalipalpata</taxon>
        <taxon>Sabellida</taxon>
        <taxon>Siboglinidae</taxon>
        <taxon>Ridgeia</taxon>
    </lineage>
</organism>
<accession>A0AAD9P0R3</accession>
<keyword evidence="1" id="KW-1133">Transmembrane helix</keyword>
<dbReference type="Proteomes" id="UP001209878">
    <property type="component" value="Unassembled WGS sequence"/>
</dbReference>
<gene>
    <name evidence="2" type="ORF">NP493_216g03013</name>
</gene>
<comment type="caution">
    <text evidence="2">The sequence shown here is derived from an EMBL/GenBank/DDBJ whole genome shotgun (WGS) entry which is preliminary data.</text>
</comment>
<feature type="transmembrane region" description="Helical" evidence="1">
    <location>
        <begin position="36"/>
        <end position="55"/>
    </location>
</feature>
<evidence type="ECO:0000313" key="3">
    <source>
        <dbReference type="Proteomes" id="UP001209878"/>
    </source>
</evidence>
<keyword evidence="1" id="KW-0472">Membrane</keyword>
<evidence type="ECO:0000313" key="2">
    <source>
        <dbReference type="EMBL" id="KAK2186031.1"/>
    </source>
</evidence>
<protein>
    <submittedName>
        <fullName evidence="2">Uncharacterized protein</fullName>
    </submittedName>
</protein>